<feature type="region of interest" description="Disordered" evidence="1">
    <location>
        <begin position="550"/>
        <end position="584"/>
    </location>
</feature>
<dbReference type="GeneID" id="98179358"/>
<proteinExistence type="predicted"/>
<evidence type="ECO:0000256" key="1">
    <source>
        <dbReference type="SAM" id="MobiDB-lite"/>
    </source>
</evidence>
<reference evidence="2 3" key="1">
    <citation type="submission" date="2024-09" db="EMBL/GenBank/DDBJ databases">
        <title>Itraconazole resistance in Madurella fahalii resulting from another homologue of gene encoding cytochrome P450 14-alpha sterol demethylase (CYP51).</title>
        <authorList>
            <person name="Yoshioka I."/>
            <person name="Fahal A.H."/>
            <person name="Kaneko S."/>
            <person name="Yaguchi T."/>
        </authorList>
    </citation>
    <scope>NUCLEOTIDE SEQUENCE [LARGE SCALE GENOMIC DNA]</scope>
    <source>
        <strain evidence="2 3">IFM 68171</strain>
    </source>
</reference>
<organism evidence="2 3">
    <name type="scientific">Madurella fahalii</name>
    <dbReference type="NCBI Taxonomy" id="1157608"/>
    <lineage>
        <taxon>Eukaryota</taxon>
        <taxon>Fungi</taxon>
        <taxon>Dikarya</taxon>
        <taxon>Ascomycota</taxon>
        <taxon>Pezizomycotina</taxon>
        <taxon>Sordariomycetes</taxon>
        <taxon>Sordariomycetidae</taxon>
        <taxon>Sordariales</taxon>
        <taxon>Sordariales incertae sedis</taxon>
        <taxon>Madurella</taxon>
    </lineage>
</organism>
<gene>
    <name evidence="2" type="ORF">MFIFM68171_08615</name>
</gene>
<name>A0ABQ0GLJ2_9PEZI</name>
<keyword evidence="3" id="KW-1185">Reference proteome</keyword>
<evidence type="ECO:0000313" key="3">
    <source>
        <dbReference type="Proteomes" id="UP001628179"/>
    </source>
</evidence>
<dbReference type="EMBL" id="BAAFSV010000005">
    <property type="protein sequence ID" value="GAB1318405.1"/>
    <property type="molecule type" value="Genomic_DNA"/>
</dbReference>
<sequence>MDDMDARELVAGRQWDRRRYSDSYPGESSHAMYRESLGGLDPKSKIGNTFHIPNRPLPGEPDRETTGRCAAIASPLITPVVVHPPCPTPPHAVEPEQPFLNWAEFHPFPITLRRQTYRPQTPREEVIDALGGIEIAKIKGLGRLAKPILNTFDNPQKLSDFLTYAQRSILRPLPDAALAAKPTPRELDRLESELFDTSKYVGSSANHVTVLTWSADSPRGTITLFEADLSRPGLAPPSPSGSLSPSHGHGHGNGLSSLALRRRGTLSAASMSLPLAHRRRRRAQLRGGAVALRPVAAMEDVPRQVLVGMRVDQGVRKLVLKHDPAENRFRWAAWYSRGRGDEPSYARLYDPDSDDVDVDGLDAGGRRPKTATEWGDEERRHRYLSPPRDLAPATATGVGFALEEDEDAVLGRSGRRRKSYARRARGRRSSLRVEDAWGRREVDADGVVATIPQFLALLHASRSIVEVAASAPATDRTVKTEDWERVRAVVLKDWPEGKRHIGRDVHVAVLVPAQADWADERIFWTDDTGGLLELRQKKYREVIDGGRIRRGSGMVRSANRGRDQRGLNPRSPMTPPHSARSTAW</sequence>
<accession>A0ABQ0GLJ2</accession>
<dbReference type="Proteomes" id="UP001628179">
    <property type="component" value="Unassembled WGS sequence"/>
</dbReference>
<feature type="region of interest" description="Disordered" evidence="1">
    <location>
        <begin position="37"/>
        <end position="65"/>
    </location>
</feature>
<feature type="region of interest" description="Disordered" evidence="1">
    <location>
        <begin position="356"/>
        <end position="381"/>
    </location>
</feature>
<feature type="region of interest" description="Disordered" evidence="1">
    <location>
        <begin position="230"/>
        <end position="256"/>
    </location>
</feature>
<evidence type="ECO:0000313" key="2">
    <source>
        <dbReference type="EMBL" id="GAB1318405.1"/>
    </source>
</evidence>
<dbReference type="RefSeq" id="XP_070920136.1">
    <property type="nucleotide sequence ID" value="XM_071064035.1"/>
</dbReference>
<protein>
    <submittedName>
        <fullName evidence="2">Uncharacterized protein</fullName>
    </submittedName>
</protein>
<comment type="caution">
    <text evidence="2">The sequence shown here is derived from an EMBL/GenBank/DDBJ whole genome shotgun (WGS) entry which is preliminary data.</text>
</comment>